<evidence type="ECO:0000256" key="1">
    <source>
        <dbReference type="SAM" id="Phobius"/>
    </source>
</evidence>
<evidence type="ECO:0000256" key="2">
    <source>
        <dbReference type="SAM" id="SignalP"/>
    </source>
</evidence>
<protein>
    <submittedName>
        <fullName evidence="3">Uncharacterized protein</fullName>
    </submittedName>
</protein>
<gene>
    <name evidence="3" type="ORF">OXX778_LOCUS20675</name>
</gene>
<feature type="signal peptide" evidence="2">
    <location>
        <begin position="1"/>
        <end position="20"/>
    </location>
</feature>
<dbReference type="OrthoDB" id="10063988at2759"/>
<keyword evidence="4" id="KW-1185">Reference proteome</keyword>
<organism evidence="3 4">
    <name type="scientific">Brachionus calyciflorus</name>
    <dbReference type="NCBI Taxonomy" id="104777"/>
    <lineage>
        <taxon>Eukaryota</taxon>
        <taxon>Metazoa</taxon>
        <taxon>Spiralia</taxon>
        <taxon>Gnathifera</taxon>
        <taxon>Rotifera</taxon>
        <taxon>Eurotatoria</taxon>
        <taxon>Monogononta</taxon>
        <taxon>Pseudotrocha</taxon>
        <taxon>Ploima</taxon>
        <taxon>Brachionidae</taxon>
        <taxon>Brachionus</taxon>
    </lineage>
</organism>
<evidence type="ECO:0000313" key="3">
    <source>
        <dbReference type="EMBL" id="CAF1091125.1"/>
    </source>
</evidence>
<proteinExistence type="predicted"/>
<feature type="transmembrane region" description="Helical" evidence="1">
    <location>
        <begin position="583"/>
        <end position="610"/>
    </location>
</feature>
<evidence type="ECO:0000313" key="4">
    <source>
        <dbReference type="Proteomes" id="UP000663879"/>
    </source>
</evidence>
<feature type="chain" id="PRO_5032564339" evidence="2">
    <location>
        <begin position="21"/>
        <end position="666"/>
    </location>
</feature>
<reference evidence="3" key="1">
    <citation type="submission" date="2021-02" db="EMBL/GenBank/DDBJ databases">
        <authorList>
            <person name="Nowell W R."/>
        </authorList>
    </citation>
    <scope>NUCLEOTIDE SEQUENCE</scope>
    <source>
        <strain evidence="3">Ploen Becks lab</strain>
    </source>
</reference>
<keyword evidence="1" id="KW-1133">Transmembrane helix</keyword>
<comment type="caution">
    <text evidence="3">The sequence shown here is derived from an EMBL/GenBank/DDBJ whole genome shotgun (WGS) entry which is preliminary data.</text>
</comment>
<sequence length="666" mass="74142">MKLGIYFILFSLSLIGVIKASHFYGGSINWKAVETFPNGSVSVQLEYKFYWRSDFDIVGNYRCNDTKIATQFPIGDASTVNCNVGCTPNSFSLNSKVYCDGYSLTNNWSSGKRTELVTLSSSQKYVEALFTGSSWLTLRSGGGSWQIRVKMNLTTRSDINKINTPPISLSSPIIKLKLNCNSTIKIPVFDQDGDRVKCRFSTGNECGGICQTVPGAIIDSDKCTLTFKPASIGYFAAALQIEDFSDQISSTLPLSSVPIQFLFYVENKPCNVSDIYFNELTLEEDSCIGLDFNQTYNGKIVIYSVRPVTEIITLGPVGLTKSPIQNYNGNSSLWYIDISWLPNSPSQIGTNIFCFQGVNDQGSTTEQRCVNLVVGGKAPLFSNPYPTGQVDTGSSYTLFTIDSPNEPIKKSTDLSYINIYNNNTNNLILRIDSNSLNLTIENSTKLQFNVMNNLFVENETYYILFDTGVAKGTKYCGIKSTAITDSAFWTFSIKKVSTTTMVSETANTDEATTTTTVISQAANTDETTTKTTSVQSTTITEATAATDMTNLITSYLTTNMFTLRVSDKILTTSSLTCTNTDNYWFIILWIVIAVLLFLLICLTCALCYLLGYIRRMKKILPTSKKPILVKQKEEMLVEKEEQDLNQFKFYIKRSQEYGYKCVTLQK</sequence>
<dbReference type="Proteomes" id="UP000663879">
    <property type="component" value="Unassembled WGS sequence"/>
</dbReference>
<keyword evidence="1" id="KW-0472">Membrane</keyword>
<keyword evidence="2" id="KW-0732">Signal</keyword>
<keyword evidence="1" id="KW-0812">Transmembrane</keyword>
<name>A0A814NBC5_9BILA</name>
<dbReference type="EMBL" id="CAJNOC010007053">
    <property type="protein sequence ID" value="CAF1091125.1"/>
    <property type="molecule type" value="Genomic_DNA"/>
</dbReference>
<dbReference type="AlphaFoldDB" id="A0A814NBC5"/>
<accession>A0A814NBC5</accession>